<reference evidence="2" key="1">
    <citation type="submission" date="2015-01" db="EMBL/GenBank/DDBJ databases">
        <authorList>
            <person name="Aksoy S."/>
            <person name="Warren W."/>
            <person name="Wilson R.K."/>
        </authorList>
    </citation>
    <scope>NUCLEOTIDE SEQUENCE [LARGE SCALE GENOMIC DNA]</scope>
    <source>
        <strain evidence="2">IAEA</strain>
    </source>
</reference>
<dbReference type="Proteomes" id="UP000092460">
    <property type="component" value="Unassembled WGS sequence"/>
</dbReference>
<accession>A0A1B0AZN9</accession>
<dbReference type="AlphaFoldDB" id="A0A1B0AZN9"/>
<dbReference type="EMBL" id="JXJN01006392">
    <property type="status" value="NOT_ANNOTATED_CDS"/>
    <property type="molecule type" value="Genomic_DNA"/>
</dbReference>
<organism evidence="1 2">
    <name type="scientific">Glossina palpalis gambiensis</name>
    <dbReference type="NCBI Taxonomy" id="67801"/>
    <lineage>
        <taxon>Eukaryota</taxon>
        <taxon>Metazoa</taxon>
        <taxon>Ecdysozoa</taxon>
        <taxon>Arthropoda</taxon>
        <taxon>Hexapoda</taxon>
        <taxon>Insecta</taxon>
        <taxon>Pterygota</taxon>
        <taxon>Neoptera</taxon>
        <taxon>Endopterygota</taxon>
        <taxon>Diptera</taxon>
        <taxon>Brachycera</taxon>
        <taxon>Muscomorpha</taxon>
        <taxon>Hippoboscoidea</taxon>
        <taxon>Glossinidae</taxon>
        <taxon>Glossina</taxon>
    </lineage>
</organism>
<reference evidence="1" key="2">
    <citation type="submission" date="2020-05" db="UniProtKB">
        <authorList>
            <consortium name="EnsemblMetazoa"/>
        </authorList>
    </citation>
    <scope>IDENTIFICATION</scope>
    <source>
        <strain evidence="1">IAEA</strain>
    </source>
</reference>
<protein>
    <submittedName>
        <fullName evidence="1">Uncharacterized protein</fullName>
    </submittedName>
</protein>
<evidence type="ECO:0000313" key="1">
    <source>
        <dbReference type="EnsemblMetazoa" id="GPPI014012-PA"/>
    </source>
</evidence>
<sequence>MIIMIIVAFSNPHTMEMSSTISAEALTVGPPVFSGMILKWGCSVLTMSGRFIECIYSEWGAPRGRRVLGTFIFLQGSGLVSLSGVGASQHPQKNENYLQHYWRPWVKNDQLAAPSLYNACALPLRRPDDGRGSDNELVLVWLCGVVAGVGSNSQYPQHSNKSP</sequence>
<name>A0A1B0AZN9_9MUSC</name>
<dbReference type="VEuPathDB" id="VectorBase:GPPI014012"/>
<proteinExistence type="predicted"/>
<evidence type="ECO:0000313" key="2">
    <source>
        <dbReference type="Proteomes" id="UP000092460"/>
    </source>
</evidence>
<dbReference type="EnsemblMetazoa" id="GPPI014012-RA">
    <property type="protein sequence ID" value="GPPI014012-PA"/>
    <property type="gene ID" value="GPPI014012"/>
</dbReference>
<keyword evidence="2" id="KW-1185">Reference proteome</keyword>